<keyword evidence="9 12" id="KW-0472">Membrane</keyword>
<feature type="transmembrane region" description="Helical" evidence="12">
    <location>
        <begin position="92"/>
        <end position="117"/>
    </location>
</feature>
<keyword evidence="3 12" id="KW-0813">Transport</keyword>
<keyword evidence="11 12" id="KW-1006">Bacterial flagellum protein export</keyword>
<feature type="compositionally biased region" description="Low complexity" evidence="13">
    <location>
        <begin position="35"/>
        <end position="54"/>
    </location>
</feature>
<accession>A0A1I0ZLE8</accession>
<dbReference type="PROSITE" id="PS01061">
    <property type="entry name" value="FLIP_2"/>
    <property type="match status" value="1"/>
</dbReference>
<dbReference type="Proteomes" id="UP000198838">
    <property type="component" value="Unassembled WGS sequence"/>
</dbReference>
<comment type="function">
    <text evidence="12">Plays a role in the flagellum-specific transport system.</text>
</comment>
<evidence type="ECO:0000256" key="2">
    <source>
        <dbReference type="ARBA" id="ARBA00021714"/>
    </source>
</evidence>
<keyword evidence="5 12" id="KW-0812">Transmembrane</keyword>
<keyword evidence="10" id="KW-0975">Bacterial flagellum</keyword>
<dbReference type="InterPro" id="IPR005838">
    <property type="entry name" value="T3SS_IM_P"/>
</dbReference>
<proteinExistence type="inferred from homology"/>
<organism evidence="14 15">
    <name type="scientific">Acetitomaculum ruminis DSM 5522</name>
    <dbReference type="NCBI Taxonomy" id="1120918"/>
    <lineage>
        <taxon>Bacteria</taxon>
        <taxon>Bacillati</taxon>
        <taxon>Bacillota</taxon>
        <taxon>Clostridia</taxon>
        <taxon>Lachnospirales</taxon>
        <taxon>Lachnospiraceae</taxon>
        <taxon>Acetitomaculum</taxon>
    </lineage>
</organism>
<dbReference type="AlphaFoldDB" id="A0A1I0ZLE8"/>
<dbReference type="PANTHER" id="PTHR30587:SF0">
    <property type="entry name" value="FLAGELLAR BIOSYNTHETIC PROTEIN FLIP"/>
    <property type="match status" value="1"/>
</dbReference>
<evidence type="ECO:0000256" key="6">
    <source>
        <dbReference type="ARBA" id="ARBA00022795"/>
    </source>
</evidence>
<evidence type="ECO:0000256" key="7">
    <source>
        <dbReference type="ARBA" id="ARBA00022927"/>
    </source>
</evidence>
<dbReference type="GO" id="GO:0005886">
    <property type="term" value="C:plasma membrane"/>
    <property type="evidence" value="ECO:0007669"/>
    <property type="project" value="UniProtKB-SubCell"/>
</dbReference>
<evidence type="ECO:0000313" key="14">
    <source>
        <dbReference type="EMBL" id="SFB25208.1"/>
    </source>
</evidence>
<reference evidence="14 15" key="1">
    <citation type="submission" date="2016-10" db="EMBL/GenBank/DDBJ databases">
        <authorList>
            <person name="de Groot N.N."/>
        </authorList>
    </citation>
    <scope>NUCLEOTIDE SEQUENCE [LARGE SCALE GENOMIC DNA]</scope>
    <source>
        <strain evidence="14 15">DSM 5522</strain>
    </source>
</reference>
<evidence type="ECO:0000256" key="9">
    <source>
        <dbReference type="ARBA" id="ARBA00023136"/>
    </source>
</evidence>
<dbReference type="InterPro" id="IPR005837">
    <property type="entry name" value="FliP"/>
</dbReference>
<evidence type="ECO:0000256" key="13">
    <source>
        <dbReference type="SAM" id="MobiDB-lite"/>
    </source>
</evidence>
<keyword evidence="4 12" id="KW-1003">Cell membrane</keyword>
<evidence type="ECO:0000256" key="10">
    <source>
        <dbReference type="ARBA" id="ARBA00023143"/>
    </source>
</evidence>
<evidence type="ECO:0000256" key="4">
    <source>
        <dbReference type="ARBA" id="ARBA00022475"/>
    </source>
</evidence>
<sequence length="293" mass="32663">MNRDLSKKARHFARVWMVFFMVAVFVVICNPTSNATSNSTTTRTSENGNNTSTENSKDIGNAGENNGLHTDVDGLSITYNNENGNLSATVRILIFLTVISIAPSLLVMLTSFTRIIVVLHFTRQAIGTQTAPPNQVLVGLALFLTLFIMYPTFTTIYDEAIKPYDAGQITQEEAIKKGQKPLREFMFKETQTKDIDLFLDISGESENFKSYDDVSMTVLIPSFILSELRTAFIIGFLVYIPFIVIDMVVASVLMSMGMMMLPPSMISAPFKILLFVLVDGWDLIIGNLVKTFY</sequence>
<comment type="subcellular location">
    <subcellularLocation>
        <location evidence="12">Cell membrane</location>
        <topology evidence="12">Multi-pass membrane protein</topology>
    </subcellularLocation>
    <subcellularLocation>
        <location evidence="12">Bacterial flagellum basal body</location>
    </subcellularLocation>
</comment>
<dbReference type="GO" id="GO:0009306">
    <property type="term" value="P:protein secretion"/>
    <property type="evidence" value="ECO:0007669"/>
    <property type="project" value="UniProtKB-UniRule"/>
</dbReference>
<protein>
    <recommendedName>
        <fullName evidence="2 12">Flagellar biosynthetic protein FliP</fullName>
    </recommendedName>
</protein>
<feature type="transmembrane region" description="Helical" evidence="12">
    <location>
        <begin position="231"/>
        <end position="256"/>
    </location>
</feature>
<gene>
    <name evidence="12" type="primary">fliP</name>
    <name evidence="14" type="ORF">SAMN05216249_11551</name>
</gene>
<dbReference type="Pfam" id="PF00813">
    <property type="entry name" value="FliP"/>
    <property type="match status" value="1"/>
</dbReference>
<name>A0A1I0ZLE8_9FIRM</name>
<keyword evidence="6 12" id="KW-1005">Bacterial flagellum biogenesis</keyword>
<keyword evidence="14" id="KW-0966">Cell projection</keyword>
<dbReference type="GO" id="GO:0044781">
    <property type="term" value="P:bacterial-type flagellum organization"/>
    <property type="evidence" value="ECO:0007669"/>
    <property type="project" value="UniProtKB-UniRule"/>
</dbReference>
<dbReference type="PANTHER" id="PTHR30587">
    <property type="entry name" value="FLAGELLAR BIOSYNTHETIC PROTEIN FLIP"/>
    <property type="match status" value="1"/>
</dbReference>
<keyword evidence="8 12" id="KW-1133">Transmembrane helix</keyword>
<feature type="transmembrane region" description="Helical" evidence="12">
    <location>
        <begin position="137"/>
        <end position="157"/>
    </location>
</feature>
<dbReference type="NCBIfam" id="NF009438">
    <property type="entry name" value="PRK12797.1"/>
    <property type="match status" value="1"/>
</dbReference>
<dbReference type="STRING" id="1120918.SAMN05216249_11551"/>
<comment type="similarity">
    <text evidence="1 12">Belongs to the FliP/MopC/SpaP family.</text>
</comment>
<keyword evidence="14" id="KW-0969">Cilium</keyword>
<dbReference type="RefSeq" id="WP_242949121.1">
    <property type="nucleotide sequence ID" value="NZ_FOJY01000015.1"/>
</dbReference>
<evidence type="ECO:0000256" key="3">
    <source>
        <dbReference type="ARBA" id="ARBA00022448"/>
    </source>
</evidence>
<dbReference type="PRINTS" id="PR01302">
    <property type="entry name" value="TYPE3IMPPROT"/>
</dbReference>
<keyword evidence="14" id="KW-0282">Flagellum</keyword>
<dbReference type="PRINTS" id="PR00951">
    <property type="entry name" value="FLGBIOSNFLIP"/>
</dbReference>
<feature type="region of interest" description="Disordered" evidence="13">
    <location>
        <begin position="35"/>
        <end position="63"/>
    </location>
</feature>
<evidence type="ECO:0000256" key="5">
    <source>
        <dbReference type="ARBA" id="ARBA00022692"/>
    </source>
</evidence>
<dbReference type="EMBL" id="FOJY01000015">
    <property type="protein sequence ID" value="SFB25208.1"/>
    <property type="molecule type" value="Genomic_DNA"/>
</dbReference>
<feature type="transmembrane region" description="Helical" evidence="12">
    <location>
        <begin position="268"/>
        <end position="289"/>
    </location>
</feature>
<dbReference type="NCBIfam" id="TIGR01103">
    <property type="entry name" value="fliP"/>
    <property type="match status" value="1"/>
</dbReference>
<evidence type="ECO:0000256" key="1">
    <source>
        <dbReference type="ARBA" id="ARBA00006257"/>
    </source>
</evidence>
<feature type="transmembrane region" description="Helical" evidence="12">
    <location>
        <begin position="12"/>
        <end position="33"/>
    </location>
</feature>
<evidence type="ECO:0000256" key="8">
    <source>
        <dbReference type="ARBA" id="ARBA00022989"/>
    </source>
</evidence>
<keyword evidence="7 12" id="KW-0653">Protein transport</keyword>
<evidence type="ECO:0000256" key="12">
    <source>
        <dbReference type="RuleBase" id="RU362069"/>
    </source>
</evidence>
<keyword evidence="15" id="KW-1185">Reference proteome</keyword>
<evidence type="ECO:0000256" key="11">
    <source>
        <dbReference type="ARBA" id="ARBA00023225"/>
    </source>
</evidence>
<evidence type="ECO:0000313" key="15">
    <source>
        <dbReference type="Proteomes" id="UP000198838"/>
    </source>
</evidence>
<dbReference type="GO" id="GO:0009425">
    <property type="term" value="C:bacterial-type flagellum basal body"/>
    <property type="evidence" value="ECO:0007669"/>
    <property type="project" value="UniProtKB-SubCell"/>
</dbReference>